<dbReference type="EMBL" id="BPLQ01011730">
    <property type="protein sequence ID" value="GIY59938.1"/>
    <property type="molecule type" value="Genomic_DNA"/>
</dbReference>
<gene>
    <name evidence="1" type="ORF">CDAR_95991</name>
</gene>
<organism evidence="1 2">
    <name type="scientific">Caerostris darwini</name>
    <dbReference type="NCBI Taxonomy" id="1538125"/>
    <lineage>
        <taxon>Eukaryota</taxon>
        <taxon>Metazoa</taxon>
        <taxon>Ecdysozoa</taxon>
        <taxon>Arthropoda</taxon>
        <taxon>Chelicerata</taxon>
        <taxon>Arachnida</taxon>
        <taxon>Araneae</taxon>
        <taxon>Araneomorphae</taxon>
        <taxon>Entelegynae</taxon>
        <taxon>Araneoidea</taxon>
        <taxon>Araneidae</taxon>
        <taxon>Caerostris</taxon>
    </lineage>
</organism>
<reference evidence="1 2" key="1">
    <citation type="submission" date="2021-06" db="EMBL/GenBank/DDBJ databases">
        <title>Caerostris darwini draft genome.</title>
        <authorList>
            <person name="Kono N."/>
            <person name="Arakawa K."/>
        </authorList>
    </citation>
    <scope>NUCLEOTIDE SEQUENCE [LARGE SCALE GENOMIC DNA]</scope>
</reference>
<dbReference type="Proteomes" id="UP001054837">
    <property type="component" value="Unassembled WGS sequence"/>
</dbReference>
<evidence type="ECO:0000313" key="1">
    <source>
        <dbReference type="EMBL" id="GIY59938.1"/>
    </source>
</evidence>
<dbReference type="AlphaFoldDB" id="A0AAV4UQ72"/>
<accession>A0AAV4UQ72</accession>
<sequence length="95" mass="10782">MNASSGPKELASTKNALEQHVLAPTTTRRAIQSETKSQISHHLRLAHVCCQQKLWALDRRKRFLLQDGEGEGEGLKVHPKIRSVACRLERGDFYF</sequence>
<evidence type="ECO:0000313" key="2">
    <source>
        <dbReference type="Proteomes" id="UP001054837"/>
    </source>
</evidence>
<name>A0AAV4UQ72_9ARAC</name>
<proteinExistence type="predicted"/>
<comment type="caution">
    <text evidence="1">The sequence shown here is derived from an EMBL/GenBank/DDBJ whole genome shotgun (WGS) entry which is preliminary data.</text>
</comment>
<keyword evidence="2" id="KW-1185">Reference proteome</keyword>
<protein>
    <submittedName>
        <fullName evidence="1">Uncharacterized protein</fullName>
    </submittedName>
</protein>